<sequence>MIKKILMKKLLTLSIALSLATNMMAAEPNSDGLEKDKAVYLELLGASNMVGINYDQRFNDHTKWGWRAGVSFAFGNNSNFFGNDGSIRYYSVPLEVNYLLGSQKNNLEVGAGANVGIYNSHDRDIQTLEGPVTLTPDQQAHLITQKTINGKTITFLGYNTSHNRFGYYFFGNIGYRHVSNKGFLFRVGVNPSFTLGEKNAIKKAVLYPYLGFGWAF</sequence>
<feature type="chain" id="PRO_5028890566" description="Outer membrane protein beta-barrel domain-containing protein" evidence="1">
    <location>
        <begin position="26"/>
        <end position="216"/>
    </location>
</feature>
<dbReference type="AlphaFoldDB" id="A0A7C9LD82"/>
<reference evidence="2 3" key="1">
    <citation type="submission" date="2019-09" db="EMBL/GenBank/DDBJ databases">
        <title>Prevotella A2879 sp. nov., isolated from an abscess of a patient.</title>
        <authorList>
            <person name="Buhl M."/>
            <person name="Oberhettinger P."/>
        </authorList>
    </citation>
    <scope>NUCLEOTIDE SEQUENCE [LARGE SCALE GENOMIC DNA]</scope>
    <source>
        <strain evidence="2 3">A2879</strain>
    </source>
</reference>
<organism evidence="2 3">
    <name type="scientific">Prevotella vespertina</name>
    <dbReference type="NCBI Taxonomy" id="2608404"/>
    <lineage>
        <taxon>Bacteria</taxon>
        <taxon>Pseudomonadati</taxon>
        <taxon>Bacteroidota</taxon>
        <taxon>Bacteroidia</taxon>
        <taxon>Bacteroidales</taxon>
        <taxon>Prevotellaceae</taxon>
        <taxon>Prevotella</taxon>
    </lineage>
</organism>
<evidence type="ECO:0000313" key="3">
    <source>
        <dbReference type="Proteomes" id="UP000482295"/>
    </source>
</evidence>
<dbReference type="Proteomes" id="UP000482295">
    <property type="component" value="Unassembled WGS sequence"/>
</dbReference>
<proteinExistence type="predicted"/>
<dbReference type="EMBL" id="VVIQ01000003">
    <property type="protein sequence ID" value="MUL27597.1"/>
    <property type="molecule type" value="Genomic_DNA"/>
</dbReference>
<keyword evidence="1" id="KW-0732">Signal</keyword>
<keyword evidence="3" id="KW-1185">Reference proteome</keyword>
<comment type="caution">
    <text evidence="2">The sequence shown here is derived from an EMBL/GenBank/DDBJ whole genome shotgun (WGS) entry which is preliminary data.</text>
</comment>
<gene>
    <name evidence="2" type="ORF">F0475_04605</name>
</gene>
<accession>A0A7C9LD82</accession>
<feature type="signal peptide" evidence="1">
    <location>
        <begin position="1"/>
        <end position="25"/>
    </location>
</feature>
<name>A0A7C9LD82_9BACT</name>
<evidence type="ECO:0008006" key="4">
    <source>
        <dbReference type="Google" id="ProtNLM"/>
    </source>
</evidence>
<protein>
    <recommendedName>
        <fullName evidence="4">Outer membrane protein beta-barrel domain-containing protein</fullName>
    </recommendedName>
</protein>
<evidence type="ECO:0000256" key="1">
    <source>
        <dbReference type="SAM" id="SignalP"/>
    </source>
</evidence>
<evidence type="ECO:0000313" key="2">
    <source>
        <dbReference type="EMBL" id="MUL27597.1"/>
    </source>
</evidence>